<organism evidence="2 3">
    <name type="scientific">Anaerotruncus colihominis</name>
    <dbReference type="NCBI Taxonomy" id="169435"/>
    <lineage>
        <taxon>Bacteria</taxon>
        <taxon>Bacillati</taxon>
        <taxon>Bacillota</taxon>
        <taxon>Clostridia</taxon>
        <taxon>Eubacteriales</taxon>
        <taxon>Oscillospiraceae</taxon>
        <taxon>Anaerotruncus</taxon>
    </lineage>
</organism>
<dbReference type="GO" id="GO:0003677">
    <property type="term" value="F:DNA binding"/>
    <property type="evidence" value="ECO:0007669"/>
    <property type="project" value="InterPro"/>
</dbReference>
<evidence type="ECO:0000313" key="3">
    <source>
        <dbReference type="Proteomes" id="UP000446348"/>
    </source>
</evidence>
<evidence type="ECO:0000313" key="2">
    <source>
        <dbReference type="EMBL" id="NBI78497.1"/>
    </source>
</evidence>
<sequence length="103" mass="11139">MAVTRKWDDLYRNMDALSDEDRDEIALKVAIVGEVLAARKSAGLTQAELEKATGVKQAMIARLENNGMDPQLTTILKILRPLGKTLAVVPLADNPGGGQRITP</sequence>
<name>A0A845RGJ0_9FIRM</name>
<dbReference type="EMBL" id="QXWZ01000008">
    <property type="protein sequence ID" value="NBI78497.1"/>
    <property type="molecule type" value="Genomic_DNA"/>
</dbReference>
<dbReference type="Proteomes" id="UP000446348">
    <property type="component" value="Unassembled WGS sequence"/>
</dbReference>
<dbReference type="Gene3D" id="1.10.260.40">
    <property type="entry name" value="lambda repressor-like DNA-binding domains"/>
    <property type="match status" value="1"/>
</dbReference>
<evidence type="ECO:0000259" key="1">
    <source>
        <dbReference type="PROSITE" id="PS50943"/>
    </source>
</evidence>
<dbReference type="InterPro" id="IPR010982">
    <property type="entry name" value="Lambda_DNA-bd_dom_sf"/>
</dbReference>
<reference evidence="2 3" key="1">
    <citation type="submission" date="2018-08" db="EMBL/GenBank/DDBJ databases">
        <title>Murine metabolic-syndrome-specific gut microbial biobank.</title>
        <authorList>
            <person name="Liu C."/>
        </authorList>
    </citation>
    <scope>NUCLEOTIDE SEQUENCE [LARGE SCALE GENOMIC DNA]</scope>
    <source>
        <strain evidence="2 3">X69</strain>
    </source>
</reference>
<protein>
    <submittedName>
        <fullName evidence="2">XRE family transcriptional regulator</fullName>
    </submittedName>
</protein>
<dbReference type="RefSeq" id="WP_160209346.1">
    <property type="nucleotide sequence ID" value="NZ_QXWZ01000008.1"/>
</dbReference>
<dbReference type="PROSITE" id="PS50943">
    <property type="entry name" value="HTH_CROC1"/>
    <property type="match status" value="1"/>
</dbReference>
<gene>
    <name evidence="2" type="ORF">D3Z39_06390</name>
</gene>
<proteinExistence type="predicted"/>
<dbReference type="InterPro" id="IPR001387">
    <property type="entry name" value="Cro/C1-type_HTH"/>
</dbReference>
<accession>A0A845RGJ0</accession>
<feature type="domain" description="HTH cro/C1-type" evidence="1">
    <location>
        <begin position="35"/>
        <end position="89"/>
    </location>
</feature>
<dbReference type="AlphaFoldDB" id="A0A845RGJ0"/>
<comment type="caution">
    <text evidence="2">The sequence shown here is derived from an EMBL/GenBank/DDBJ whole genome shotgun (WGS) entry which is preliminary data.</text>
</comment>
<dbReference type="SUPFAM" id="SSF47413">
    <property type="entry name" value="lambda repressor-like DNA-binding domains"/>
    <property type="match status" value="1"/>
</dbReference>
<dbReference type="SMART" id="SM00530">
    <property type="entry name" value="HTH_XRE"/>
    <property type="match status" value="1"/>
</dbReference>
<dbReference type="CDD" id="cd00093">
    <property type="entry name" value="HTH_XRE"/>
    <property type="match status" value="1"/>
</dbReference>
<dbReference type="OrthoDB" id="2235548at2"/>
<dbReference type="Pfam" id="PF01381">
    <property type="entry name" value="HTH_3"/>
    <property type="match status" value="1"/>
</dbReference>